<evidence type="ECO:0000259" key="2">
    <source>
        <dbReference type="Pfam" id="PF01648"/>
    </source>
</evidence>
<dbReference type="GO" id="GO:0008897">
    <property type="term" value="F:holo-[acyl-carrier-protein] synthase activity"/>
    <property type="evidence" value="ECO:0007669"/>
    <property type="project" value="InterPro"/>
</dbReference>
<accession>A0A098L9A3</accession>
<evidence type="ECO:0000256" key="1">
    <source>
        <dbReference type="ARBA" id="ARBA00022679"/>
    </source>
</evidence>
<dbReference type="STRING" id="153721.MYP_403"/>
<dbReference type="GO" id="GO:0000287">
    <property type="term" value="F:magnesium ion binding"/>
    <property type="evidence" value="ECO:0007669"/>
    <property type="project" value="InterPro"/>
</dbReference>
<organism evidence="3 4">
    <name type="scientific">Sporocytophaga myxococcoides</name>
    <dbReference type="NCBI Taxonomy" id="153721"/>
    <lineage>
        <taxon>Bacteria</taxon>
        <taxon>Pseudomonadati</taxon>
        <taxon>Bacteroidota</taxon>
        <taxon>Cytophagia</taxon>
        <taxon>Cytophagales</taxon>
        <taxon>Cytophagaceae</taxon>
        <taxon>Sporocytophaga</taxon>
    </lineage>
</organism>
<gene>
    <name evidence="3" type="ORF">MYP_403</name>
</gene>
<dbReference type="AlphaFoldDB" id="A0A098L9A3"/>
<comment type="caution">
    <text evidence="3">The sequence shown here is derived from an EMBL/GenBank/DDBJ whole genome shotgun (WGS) entry which is preliminary data.</text>
</comment>
<dbReference type="InterPro" id="IPR037143">
    <property type="entry name" value="4-PPantetheinyl_Trfase_dom_sf"/>
</dbReference>
<dbReference type="Gene3D" id="3.90.470.20">
    <property type="entry name" value="4'-phosphopantetheinyl transferase domain"/>
    <property type="match status" value="2"/>
</dbReference>
<keyword evidence="4" id="KW-1185">Reference proteome</keyword>
<evidence type="ECO:0000313" key="3">
    <source>
        <dbReference type="EMBL" id="GAL83177.1"/>
    </source>
</evidence>
<proteinExistence type="predicted"/>
<keyword evidence="1" id="KW-0808">Transferase</keyword>
<dbReference type="Pfam" id="PF01648">
    <property type="entry name" value="ACPS"/>
    <property type="match status" value="1"/>
</dbReference>
<dbReference type="SUPFAM" id="SSF56214">
    <property type="entry name" value="4'-phosphopantetheinyl transferase"/>
    <property type="match status" value="2"/>
</dbReference>
<dbReference type="OrthoDB" id="9808281at2"/>
<protein>
    <recommendedName>
        <fullName evidence="2">4'-phosphopantetheinyl transferase domain-containing protein</fullName>
    </recommendedName>
</protein>
<dbReference type="RefSeq" id="WP_045457672.1">
    <property type="nucleotide sequence ID" value="NZ_BBLT01000001.1"/>
</dbReference>
<dbReference type="Proteomes" id="UP000030185">
    <property type="component" value="Unassembled WGS sequence"/>
</dbReference>
<feature type="domain" description="4'-phosphopantetheinyl transferase" evidence="2">
    <location>
        <begin position="127"/>
        <end position="216"/>
    </location>
</feature>
<dbReference type="InterPro" id="IPR008278">
    <property type="entry name" value="4-PPantetheinyl_Trfase_dom"/>
</dbReference>
<dbReference type="eggNOG" id="COG2977">
    <property type="taxonomic scope" value="Bacteria"/>
</dbReference>
<dbReference type="EMBL" id="BBLT01000001">
    <property type="protein sequence ID" value="GAL83177.1"/>
    <property type="molecule type" value="Genomic_DNA"/>
</dbReference>
<sequence>MNEFFLFISMKRDNFTDLNSSIYYAELNDESKIESLKSYLHQEELIRYNSYTSDIRKQSYLLGRYCVKKALQKHSNITIPSSIWIEPGVFNQPVIKAPSIGATKVSISHSGKAAIAAVYNESHPMSIDIEQINRSNRESIYSQLTDREKSIIQLSGEENTDIFLTTLWTSKECLGKVLTTGLTCGLKLFEIDKILINEEKVIECTFNNFIQYKTSSIIYKDKLITILIPKRTTICLKN</sequence>
<reference evidence="3 4" key="1">
    <citation type="submission" date="2014-09" db="EMBL/GenBank/DDBJ databases">
        <title>Sporocytophaga myxococcoides PG-01 genome sequencing.</title>
        <authorList>
            <person name="Liu L."/>
            <person name="Gao P.J."/>
            <person name="Chen G.J."/>
            <person name="Wang L.S."/>
        </authorList>
    </citation>
    <scope>NUCLEOTIDE SEQUENCE [LARGE SCALE GENOMIC DNA]</scope>
    <source>
        <strain evidence="3 4">PG-01</strain>
    </source>
</reference>
<name>A0A098L9A3_9BACT</name>
<evidence type="ECO:0000313" key="4">
    <source>
        <dbReference type="Proteomes" id="UP000030185"/>
    </source>
</evidence>